<dbReference type="Proteomes" id="UP000308121">
    <property type="component" value="Unassembled WGS sequence"/>
</dbReference>
<dbReference type="SUPFAM" id="SSF102462">
    <property type="entry name" value="Peptidyl-tRNA hydrolase II"/>
    <property type="match status" value="1"/>
</dbReference>
<dbReference type="OrthoDB" id="3692042at2"/>
<name>A0A7Z8JYR9_9CELL</name>
<reference evidence="2 3" key="1">
    <citation type="submission" date="2019-05" db="EMBL/GenBank/DDBJ databases">
        <title>Genome sequence of Cellulomonas hominis strain CS1.</title>
        <authorList>
            <person name="Belmont J."/>
            <person name="Maclea K.S."/>
        </authorList>
    </citation>
    <scope>NUCLEOTIDE SEQUENCE [LARGE SCALE GENOMIC DNA]</scope>
    <source>
        <strain evidence="2 3">CS1</strain>
    </source>
</reference>
<proteinExistence type="predicted"/>
<feature type="region of interest" description="Disordered" evidence="1">
    <location>
        <begin position="1"/>
        <end position="23"/>
    </location>
</feature>
<protein>
    <submittedName>
        <fullName evidence="2">DUF2000 domain-containing protein</fullName>
    </submittedName>
</protein>
<dbReference type="InterPro" id="IPR018988">
    <property type="entry name" value="DUF2000"/>
</dbReference>
<gene>
    <name evidence="2" type="ORF">FA014_12410</name>
</gene>
<organism evidence="2 3">
    <name type="scientific">Cellulomonas hominis</name>
    <dbReference type="NCBI Taxonomy" id="156981"/>
    <lineage>
        <taxon>Bacteria</taxon>
        <taxon>Bacillati</taxon>
        <taxon>Actinomycetota</taxon>
        <taxon>Actinomycetes</taxon>
        <taxon>Micrococcales</taxon>
        <taxon>Cellulomonadaceae</taxon>
        <taxon>Cellulomonas</taxon>
    </lineage>
</organism>
<dbReference type="RefSeq" id="WP_154729989.1">
    <property type="nucleotide sequence ID" value="NZ_SZYE01000100.1"/>
</dbReference>
<dbReference type="EMBL" id="SZYE01000100">
    <property type="protein sequence ID" value="TKR23204.1"/>
    <property type="molecule type" value="Genomic_DNA"/>
</dbReference>
<evidence type="ECO:0000256" key="1">
    <source>
        <dbReference type="SAM" id="MobiDB-lite"/>
    </source>
</evidence>
<dbReference type="Gene3D" id="3.40.1490.10">
    <property type="entry name" value="Bit1"/>
    <property type="match status" value="1"/>
</dbReference>
<dbReference type="Pfam" id="PF09391">
    <property type="entry name" value="DUF2000"/>
    <property type="match status" value="1"/>
</dbReference>
<dbReference type="AlphaFoldDB" id="A0A7Z8JYR9"/>
<dbReference type="InterPro" id="IPR023476">
    <property type="entry name" value="Pep_tRNA_hydro_II_dom_sf"/>
</dbReference>
<comment type="caution">
    <text evidence="2">The sequence shown here is derived from an EMBL/GenBank/DDBJ whole genome shotgun (WGS) entry which is preliminary data.</text>
</comment>
<evidence type="ECO:0000313" key="2">
    <source>
        <dbReference type="EMBL" id="TKR23204.1"/>
    </source>
</evidence>
<evidence type="ECO:0000313" key="3">
    <source>
        <dbReference type="Proteomes" id="UP000308121"/>
    </source>
</evidence>
<accession>A0A7Z8JYR9</accession>
<sequence>MPAPSAPTAPHTDTARLPGALAPAAGVGFDPEEIRLDEPTRSARLKWVVVVDEALDPGRAANAVACVTAATVTGVHGLLGPAAADAEGDAHTGLPWTGCTVLGAPRPSLTALRAKAVAAPGVHVADMPAVAQQIRVYTEYVAALGERGADDLDYLALSIVGPRNRVDRLVGKLRLLA</sequence>